<gene>
    <name evidence="9" type="primary">argB</name>
    <name evidence="11" type="ORF">IX84_05350</name>
</gene>
<dbReference type="PIRSF" id="PIRSF000728">
    <property type="entry name" value="NAGK"/>
    <property type="match status" value="1"/>
</dbReference>
<feature type="binding site" evidence="9">
    <location>
        <begin position="45"/>
        <end position="46"/>
    </location>
    <ligand>
        <name>substrate</name>
    </ligand>
</feature>
<keyword evidence="2 9" id="KW-0055">Arginine biosynthesis</keyword>
<evidence type="ECO:0000256" key="3">
    <source>
        <dbReference type="ARBA" id="ARBA00022605"/>
    </source>
</evidence>
<keyword evidence="6 9" id="KW-0418">Kinase</keyword>
<feature type="domain" description="Aspartate/glutamate/uridylate kinase" evidence="10">
    <location>
        <begin position="6"/>
        <end position="251"/>
    </location>
</feature>
<dbReference type="PANTHER" id="PTHR23342">
    <property type="entry name" value="N-ACETYLGLUTAMATE SYNTHASE"/>
    <property type="match status" value="1"/>
</dbReference>
<evidence type="ECO:0000256" key="6">
    <source>
        <dbReference type="ARBA" id="ARBA00022777"/>
    </source>
</evidence>
<proteinExistence type="inferred from homology"/>
<evidence type="ECO:0000256" key="1">
    <source>
        <dbReference type="ARBA" id="ARBA00004828"/>
    </source>
</evidence>
<dbReference type="Proteomes" id="UP000029736">
    <property type="component" value="Unassembled WGS sequence"/>
</dbReference>
<comment type="pathway">
    <text evidence="1 9">Amino-acid biosynthesis; L-arginine biosynthesis; N(2)-acetyl-L-ornithine from L-glutamate: step 2/4.</text>
</comment>
<dbReference type="AlphaFoldDB" id="A0A098SBZ9"/>
<evidence type="ECO:0000256" key="8">
    <source>
        <dbReference type="ARBA" id="ARBA00048141"/>
    </source>
</evidence>
<dbReference type="OrthoDB" id="9803155at2"/>
<dbReference type="NCBIfam" id="TIGR00761">
    <property type="entry name" value="argB"/>
    <property type="match status" value="1"/>
</dbReference>
<dbReference type="FunFam" id="3.40.1160.10:FF:000004">
    <property type="entry name" value="Acetylglutamate kinase"/>
    <property type="match status" value="1"/>
</dbReference>
<dbReference type="UniPathway" id="UPA00068">
    <property type="reaction ID" value="UER00107"/>
</dbReference>
<dbReference type="PRINTS" id="PR00474">
    <property type="entry name" value="GLU5KINASE"/>
</dbReference>
<dbReference type="STRING" id="1524460.IX84_05350"/>
<dbReference type="GO" id="GO:0005524">
    <property type="term" value="F:ATP binding"/>
    <property type="evidence" value="ECO:0007669"/>
    <property type="project" value="UniProtKB-UniRule"/>
</dbReference>
<keyword evidence="5 9" id="KW-0547">Nucleotide-binding</keyword>
<dbReference type="PANTHER" id="PTHR23342:SF0">
    <property type="entry name" value="N-ACETYLGLUTAMATE SYNTHASE, MITOCHONDRIAL"/>
    <property type="match status" value="1"/>
</dbReference>
<dbReference type="GO" id="GO:0005737">
    <property type="term" value="C:cytoplasm"/>
    <property type="evidence" value="ECO:0007669"/>
    <property type="project" value="UniProtKB-SubCell"/>
</dbReference>
<keyword evidence="3 9" id="KW-0028">Amino-acid biosynthesis</keyword>
<dbReference type="InterPro" id="IPR004662">
    <property type="entry name" value="AcgluKinase_fam"/>
</dbReference>
<evidence type="ECO:0000256" key="9">
    <source>
        <dbReference type="HAMAP-Rule" id="MF_00082"/>
    </source>
</evidence>
<dbReference type="InterPro" id="IPR036393">
    <property type="entry name" value="AceGlu_kinase-like_sf"/>
</dbReference>
<feature type="site" description="Transition state stabilizer" evidence="9">
    <location>
        <position position="10"/>
    </location>
</feature>
<evidence type="ECO:0000256" key="7">
    <source>
        <dbReference type="ARBA" id="ARBA00022840"/>
    </source>
</evidence>
<dbReference type="InterPro" id="IPR001057">
    <property type="entry name" value="Glu/AcGlu_kinase"/>
</dbReference>
<keyword evidence="9" id="KW-0963">Cytoplasm</keyword>
<dbReference type="InterPro" id="IPR001048">
    <property type="entry name" value="Asp/Glu/Uridylate_kinase"/>
</dbReference>
<dbReference type="Pfam" id="PF00696">
    <property type="entry name" value="AA_kinase"/>
    <property type="match status" value="1"/>
</dbReference>
<comment type="similarity">
    <text evidence="9">Belongs to the acetylglutamate kinase family. ArgB subfamily.</text>
</comment>
<evidence type="ECO:0000313" key="12">
    <source>
        <dbReference type="Proteomes" id="UP000029736"/>
    </source>
</evidence>
<comment type="subcellular location">
    <subcellularLocation>
        <location evidence="9">Cytoplasm</location>
    </subcellularLocation>
</comment>
<evidence type="ECO:0000259" key="10">
    <source>
        <dbReference type="Pfam" id="PF00696"/>
    </source>
</evidence>
<dbReference type="Gene3D" id="3.40.1160.10">
    <property type="entry name" value="Acetylglutamate kinase-like"/>
    <property type="match status" value="1"/>
</dbReference>
<feature type="site" description="Transition state stabilizer" evidence="9">
    <location>
        <position position="232"/>
    </location>
</feature>
<name>A0A098SBZ9_9BACT</name>
<keyword evidence="7 9" id="KW-0067">ATP-binding</keyword>
<keyword evidence="4 9" id="KW-0808">Transferase</keyword>
<evidence type="ECO:0000313" key="11">
    <source>
        <dbReference type="EMBL" id="KGE89183.1"/>
    </source>
</evidence>
<protein>
    <recommendedName>
        <fullName evidence="9">Acetylglutamate kinase</fullName>
        <ecNumber evidence="9">2.7.2.8</ecNumber>
    </recommendedName>
    <alternativeName>
        <fullName evidence="9">N-acetyl-L-glutamate 5-phosphotransferase</fullName>
    </alternativeName>
    <alternativeName>
        <fullName evidence="9">NAG kinase</fullName>
        <shortName evidence="9">NAGK</shortName>
    </alternativeName>
</protein>
<dbReference type="EC" id="2.7.2.8" evidence="9"/>
<evidence type="ECO:0000256" key="5">
    <source>
        <dbReference type="ARBA" id="ARBA00022741"/>
    </source>
</evidence>
<feature type="binding site" evidence="9">
    <location>
        <position position="170"/>
    </location>
    <ligand>
        <name>substrate</name>
    </ligand>
</feature>
<dbReference type="CDD" id="cd04238">
    <property type="entry name" value="AAK_NAGK-like"/>
    <property type="match status" value="1"/>
</dbReference>
<dbReference type="HAMAP" id="MF_00082">
    <property type="entry name" value="ArgB"/>
    <property type="match status" value="1"/>
</dbReference>
<comment type="catalytic activity">
    <reaction evidence="8 9">
        <text>N-acetyl-L-glutamate + ATP = N-acetyl-L-glutamyl 5-phosphate + ADP</text>
        <dbReference type="Rhea" id="RHEA:14629"/>
        <dbReference type="ChEBI" id="CHEBI:30616"/>
        <dbReference type="ChEBI" id="CHEBI:44337"/>
        <dbReference type="ChEBI" id="CHEBI:57936"/>
        <dbReference type="ChEBI" id="CHEBI:456216"/>
        <dbReference type="EC" id="2.7.2.8"/>
    </reaction>
</comment>
<sequence length="275" mass="29632">MEQEPIVLIKYGGNAMLNDELKSAVVANIKKLQESGTKVVLVHGGGPFIKNILKTVGIESEFIGGHRKTTPEALKYIEMALKGEVNSSLVHLLNKAGMRAVGLSGKDGRMVTAVKRYHEVTENGQTERFDLGQVGDVTKVDTRLLKTLLSNNFVPVVTCIASDEAGQDYNVNADMFAGALAGALKAQDYLVLTDVDGLLRDIEDPSSLIQRLTLEELPGLYGSVIKGGMIPKLESCQIALEHGARHARIINGTKPDTIAEVVQSDNHSIGTEICL</sequence>
<dbReference type="SUPFAM" id="SSF53633">
    <property type="entry name" value="Carbamate kinase-like"/>
    <property type="match status" value="1"/>
</dbReference>
<evidence type="ECO:0000256" key="2">
    <source>
        <dbReference type="ARBA" id="ARBA00022571"/>
    </source>
</evidence>
<feature type="binding site" evidence="9">
    <location>
        <position position="67"/>
    </location>
    <ligand>
        <name>substrate</name>
    </ligand>
</feature>
<comment type="caution">
    <text evidence="11">The sequence shown here is derived from an EMBL/GenBank/DDBJ whole genome shotgun (WGS) entry which is preliminary data.</text>
</comment>
<dbReference type="EMBL" id="JPOS01000012">
    <property type="protein sequence ID" value="KGE89183.1"/>
    <property type="molecule type" value="Genomic_DNA"/>
</dbReference>
<dbReference type="RefSeq" id="WP_044217093.1">
    <property type="nucleotide sequence ID" value="NZ_JBKAGJ010000001.1"/>
</dbReference>
<evidence type="ECO:0000256" key="4">
    <source>
        <dbReference type="ARBA" id="ARBA00022679"/>
    </source>
</evidence>
<organism evidence="11 12">
    <name type="scientific">Phaeodactylibacter xiamenensis</name>
    <dbReference type="NCBI Taxonomy" id="1524460"/>
    <lineage>
        <taxon>Bacteria</taxon>
        <taxon>Pseudomonadati</taxon>
        <taxon>Bacteroidota</taxon>
        <taxon>Saprospiria</taxon>
        <taxon>Saprospirales</taxon>
        <taxon>Haliscomenobacteraceae</taxon>
        <taxon>Phaeodactylibacter</taxon>
    </lineage>
</organism>
<dbReference type="GO" id="GO:0042450">
    <property type="term" value="P:L-arginine biosynthetic process via ornithine"/>
    <property type="evidence" value="ECO:0007669"/>
    <property type="project" value="UniProtKB-UniRule"/>
</dbReference>
<reference evidence="11 12" key="1">
    <citation type="journal article" date="2014" name="Int. J. Syst. Evol. Microbiol.">
        <title>Phaeodactylibacter xiamenensis gen. nov., sp. nov., a member of the family Saprospiraceae isolated from the marine alga Phaeodactylum tricornutum.</title>
        <authorList>
            <person name="Chen Z.Jr."/>
            <person name="Lei X."/>
            <person name="Lai Q."/>
            <person name="Li Y."/>
            <person name="Zhang B."/>
            <person name="Zhang J."/>
            <person name="Zhang H."/>
            <person name="Yang L."/>
            <person name="Zheng W."/>
            <person name="Tian Y."/>
            <person name="Yu Z."/>
            <person name="Xu H.Jr."/>
            <person name="Zheng T."/>
        </authorList>
    </citation>
    <scope>NUCLEOTIDE SEQUENCE [LARGE SCALE GENOMIC DNA]</scope>
    <source>
        <strain evidence="11 12">KD52</strain>
    </source>
</reference>
<comment type="function">
    <text evidence="9">Catalyzes the ATP-dependent phosphorylation of N-acetyl-L-glutamate.</text>
</comment>
<accession>A0A098SBZ9</accession>
<dbReference type="InterPro" id="IPR037528">
    <property type="entry name" value="ArgB"/>
</dbReference>
<dbReference type="GO" id="GO:0003991">
    <property type="term" value="F:acetylglutamate kinase activity"/>
    <property type="evidence" value="ECO:0007669"/>
    <property type="project" value="UniProtKB-UniRule"/>
</dbReference>
<keyword evidence="12" id="KW-1185">Reference proteome</keyword>